<dbReference type="STRING" id="32264.T1K9S2"/>
<evidence type="ECO:0000256" key="11">
    <source>
        <dbReference type="PIRSR" id="PIRSR017267-1"/>
    </source>
</evidence>
<evidence type="ECO:0000256" key="4">
    <source>
        <dbReference type="ARBA" id="ARBA00022741"/>
    </source>
</evidence>
<evidence type="ECO:0000313" key="15">
    <source>
        <dbReference type="Proteomes" id="UP000015104"/>
    </source>
</evidence>
<feature type="domain" description="ParB-like N-terminal" evidence="13">
    <location>
        <begin position="33"/>
        <end position="126"/>
    </location>
</feature>
<feature type="binding site" evidence="11">
    <location>
        <begin position="92"/>
        <end position="95"/>
    </location>
    <ligand>
        <name>ATP</name>
        <dbReference type="ChEBI" id="CHEBI:30616"/>
    </ligand>
</feature>
<keyword evidence="4 10" id="KW-0547">Nucleotide-binding</keyword>
<keyword evidence="15" id="KW-1185">Reference proteome</keyword>
<evidence type="ECO:0000256" key="3">
    <source>
        <dbReference type="ARBA" id="ARBA00022481"/>
    </source>
</evidence>
<protein>
    <recommendedName>
        <fullName evidence="2 10">Sulfiredoxin</fullName>
        <ecNumber evidence="2 10">1.8.98.2</ecNumber>
    </recommendedName>
</protein>
<keyword evidence="8 12" id="KW-1015">Disulfide bond</keyword>
<dbReference type="GO" id="GO:0032542">
    <property type="term" value="F:sulfiredoxin activity"/>
    <property type="evidence" value="ECO:0007669"/>
    <property type="project" value="UniProtKB-EC"/>
</dbReference>
<evidence type="ECO:0000259" key="13">
    <source>
        <dbReference type="Pfam" id="PF02195"/>
    </source>
</evidence>
<dbReference type="InterPro" id="IPR016692">
    <property type="entry name" value="Sulfiredoxin"/>
</dbReference>
<dbReference type="eggNOG" id="KOG3388">
    <property type="taxonomic scope" value="Eukaryota"/>
</dbReference>
<dbReference type="HOGENOM" id="CLU_124532_1_1_1"/>
<comment type="catalytic activity">
    <reaction evidence="9 10">
        <text>S-hydroxy-S-oxy-L-cysteinyl-[peroxiredoxin] + [protein]-dithiol + ATP = S-hydroxy-L-cysteinyl-[peroxiredoxin] + [protein]-disulfide + ADP + phosphate</text>
        <dbReference type="Rhea" id="RHEA:17545"/>
        <dbReference type="Rhea" id="RHEA-COMP:10593"/>
        <dbReference type="Rhea" id="RHEA-COMP:10594"/>
        <dbReference type="Rhea" id="RHEA-COMP:13681"/>
        <dbReference type="Rhea" id="RHEA-COMP:17976"/>
        <dbReference type="ChEBI" id="CHEBI:29950"/>
        <dbReference type="ChEBI" id="CHEBI:30616"/>
        <dbReference type="ChEBI" id="CHEBI:43474"/>
        <dbReference type="ChEBI" id="CHEBI:50058"/>
        <dbReference type="ChEBI" id="CHEBI:61973"/>
        <dbReference type="ChEBI" id="CHEBI:61974"/>
        <dbReference type="ChEBI" id="CHEBI:456216"/>
        <dbReference type="EC" id="1.8.98.2"/>
    </reaction>
</comment>
<name>T1K9S2_TETUR</name>
<feature type="disulfide bond" description="Interchain" evidence="12">
    <location>
        <position position="93"/>
    </location>
</feature>
<evidence type="ECO:0000256" key="8">
    <source>
        <dbReference type="ARBA" id="ARBA00023157"/>
    </source>
</evidence>
<evidence type="ECO:0000256" key="6">
    <source>
        <dbReference type="ARBA" id="ARBA00022862"/>
    </source>
</evidence>
<dbReference type="EnsemblMetazoa" id="tetur07g05980.1">
    <property type="protein sequence ID" value="tetur07g05980.1"/>
    <property type="gene ID" value="tetur07g05980"/>
</dbReference>
<dbReference type="FunFam" id="3.90.1530.10:FF:000001">
    <property type="entry name" value="Sulfiredoxin"/>
    <property type="match status" value="1"/>
</dbReference>
<reference evidence="15" key="1">
    <citation type="submission" date="2011-08" db="EMBL/GenBank/DDBJ databases">
        <authorList>
            <person name="Rombauts S."/>
        </authorList>
    </citation>
    <scope>NUCLEOTIDE SEQUENCE</scope>
    <source>
        <strain evidence="15">London</strain>
    </source>
</reference>
<evidence type="ECO:0000256" key="9">
    <source>
        <dbReference type="ARBA" id="ARBA00047514"/>
    </source>
</evidence>
<dbReference type="PANTHER" id="PTHR21348:SF2">
    <property type="entry name" value="SULFIREDOXIN-1"/>
    <property type="match status" value="1"/>
</dbReference>
<dbReference type="InterPro" id="IPR003115">
    <property type="entry name" value="ParB_N"/>
</dbReference>
<evidence type="ECO:0000313" key="14">
    <source>
        <dbReference type="EnsemblMetazoa" id="tetur07g05980.1"/>
    </source>
</evidence>
<comment type="similarity">
    <text evidence="1 10">Belongs to the sulfiredoxin family.</text>
</comment>
<keyword evidence="5 10" id="KW-0067">ATP-binding</keyword>
<dbReference type="EMBL" id="CAEY01001893">
    <property type="status" value="NOT_ANNOTATED_CDS"/>
    <property type="molecule type" value="Genomic_DNA"/>
</dbReference>
<dbReference type="GO" id="GO:0005524">
    <property type="term" value="F:ATP binding"/>
    <property type="evidence" value="ECO:0007669"/>
    <property type="project" value="UniProtKB-KW"/>
</dbReference>
<evidence type="ECO:0000256" key="10">
    <source>
        <dbReference type="PIRNR" id="PIRNR017267"/>
    </source>
</evidence>
<dbReference type="GO" id="GO:0034599">
    <property type="term" value="P:cellular response to oxidative stress"/>
    <property type="evidence" value="ECO:0007669"/>
    <property type="project" value="TreeGrafter"/>
</dbReference>
<dbReference type="Gene3D" id="3.90.1530.10">
    <property type="entry name" value="Conserved hypothetical protein from pyrococcus furiosus pfu- 392566-001, ParB domain"/>
    <property type="match status" value="1"/>
</dbReference>
<organism evidence="14 15">
    <name type="scientific">Tetranychus urticae</name>
    <name type="common">Two-spotted spider mite</name>
    <dbReference type="NCBI Taxonomy" id="32264"/>
    <lineage>
        <taxon>Eukaryota</taxon>
        <taxon>Metazoa</taxon>
        <taxon>Ecdysozoa</taxon>
        <taxon>Arthropoda</taxon>
        <taxon>Chelicerata</taxon>
        <taxon>Arachnida</taxon>
        <taxon>Acari</taxon>
        <taxon>Acariformes</taxon>
        <taxon>Trombidiformes</taxon>
        <taxon>Prostigmata</taxon>
        <taxon>Eleutherengona</taxon>
        <taxon>Raphignathae</taxon>
        <taxon>Tetranychoidea</taxon>
        <taxon>Tetranychidae</taxon>
        <taxon>Tetranychus</taxon>
    </lineage>
</organism>
<evidence type="ECO:0000256" key="7">
    <source>
        <dbReference type="ARBA" id="ARBA00023002"/>
    </source>
</evidence>
<dbReference type="CDD" id="cd16395">
    <property type="entry name" value="Srx"/>
    <property type="match status" value="1"/>
</dbReference>
<dbReference type="AlphaFoldDB" id="T1K9S2"/>
<keyword evidence="7 10" id="KW-0560">Oxidoreductase</keyword>
<dbReference type="Proteomes" id="UP000015104">
    <property type="component" value="Unassembled WGS sequence"/>
</dbReference>
<evidence type="ECO:0000256" key="2">
    <source>
        <dbReference type="ARBA" id="ARBA00013055"/>
    </source>
</evidence>
<dbReference type="SUPFAM" id="SSF110849">
    <property type="entry name" value="ParB/Sulfiredoxin"/>
    <property type="match status" value="1"/>
</dbReference>
<dbReference type="InterPro" id="IPR036086">
    <property type="entry name" value="ParB/Sulfiredoxin_sf"/>
</dbReference>
<dbReference type="Pfam" id="PF02195">
    <property type="entry name" value="ParB_N"/>
    <property type="match status" value="1"/>
</dbReference>
<accession>T1K9S2</accession>
<proteinExistence type="inferred from homology"/>
<evidence type="ECO:0000256" key="5">
    <source>
        <dbReference type="ARBA" id="ARBA00022840"/>
    </source>
</evidence>
<keyword evidence="6 10" id="KW-0049">Antioxidant</keyword>
<dbReference type="PIRSF" id="PIRSF017267">
    <property type="entry name" value="Sulfiredoxin"/>
    <property type="match status" value="1"/>
</dbReference>
<evidence type="ECO:0000256" key="1">
    <source>
        <dbReference type="ARBA" id="ARBA00009609"/>
    </source>
</evidence>
<dbReference type="PANTHER" id="PTHR21348">
    <property type="match status" value="1"/>
</dbReference>
<sequence>MPSLINSSRHSSALQPSQESVAATSIHAAGITEVHNVPISVIIRPIPPVLDENKVQSLMNTLKETEEDKVPPIDVLWIKGSEGGNYFYSFGGCHRFEAHCRLHSPTIKCKLVPSTIDDLRIYLGSSTPDLK</sequence>
<evidence type="ECO:0000256" key="12">
    <source>
        <dbReference type="PIRSR" id="PIRSR017267-2"/>
    </source>
</evidence>
<reference evidence="14" key="2">
    <citation type="submission" date="2015-06" db="UniProtKB">
        <authorList>
            <consortium name="EnsemblMetazoa"/>
        </authorList>
    </citation>
    <scope>IDENTIFICATION</scope>
</reference>
<dbReference type="GO" id="GO:0005737">
    <property type="term" value="C:cytoplasm"/>
    <property type="evidence" value="ECO:0007669"/>
    <property type="project" value="TreeGrafter"/>
</dbReference>
<dbReference type="EC" id="1.8.98.2" evidence="2 10"/>
<keyword evidence="3" id="KW-0488">Methylation</keyword>